<dbReference type="Proteomes" id="UP001286174">
    <property type="component" value="Unassembled WGS sequence"/>
</dbReference>
<dbReference type="CDD" id="cd05233">
    <property type="entry name" value="SDR_c"/>
    <property type="match status" value="1"/>
</dbReference>
<dbReference type="InterPro" id="IPR036291">
    <property type="entry name" value="NAD(P)-bd_dom_sf"/>
</dbReference>
<dbReference type="PRINTS" id="PR00081">
    <property type="entry name" value="GDHRDH"/>
</dbReference>
<dbReference type="Pfam" id="PF00106">
    <property type="entry name" value="adh_short"/>
    <property type="match status" value="1"/>
</dbReference>
<dbReference type="PANTHER" id="PTHR42879">
    <property type="entry name" value="3-OXOACYL-(ACYL-CARRIER-PROTEIN) REDUCTASE"/>
    <property type="match status" value="1"/>
</dbReference>
<protein>
    <submittedName>
        <fullName evidence="3">SDR family oxidoreductase</fullName>
    </submittedName>
</protein>
<proteinExistence type="inferred from homology"/>
<dbReference type="RefSeq" id="WP_370595861.1">
    <property type="nucleotide sequence ID" value="NZ_JALBUR010000008.1"/>
</dbReference>
<dbReference type="PANTHER" id="PTHR42879:SF2">
    <property type="entry name" value="3-OXOACYL-[ACYL-CARRIER-PROTEIN] REDUCTASE FABG"/>
    <property type="match status" value="1"/>
</dbReference>
<sequence>MKQALVTGASHGIGRAIAIQLCEDGWEVWGIGRTFDQQPYPSSFHPVILDLLDDQRVISCLDHLDLDLSLLVNNAGCAYYGLHEFMKDSQIQQMVRLDLEVPMRLCRYYGRMLRENRGTIINISSVTALSASPHAAAYGAAKAGLLAFSRSLFEEERKHGMKVICMMPDLTKTELYRNADFIPNEAPDCHLEPEDIAQAVHDLLVMRQEICPSEIVLRPQRNAISKKTS</sequence>
<name>A0AB35U7V1_9FIRM</name>
<accession>A0AB35U7V1</accession>
<comment type="caution">
    <text evidence="3">The sequence shown here is derived from an EMBL/GenBank/DDBJ whole genome shotgun (WGS) entry which is preliminary data.</text>
</comment>
<gene>
    <name evidence="3" type="ORF">MOZ60_04890</name>
</gene>
<dbReference type="AlphaFoldDB" id="A0AB35U7V1"/>
<reference evidence="3 4" key="1">
    <citation type="submission" date="2022-03" db="EMBL/GenBank/DDBJ databases">
        <title>Novel taxa within the pig intestine.</title>
        <authorList>
            <person name="Wylensek D."/>
            <person name="Bishof K."/>
            <person name="Afrizal A."/>
            <person name="Clavel T."/>
        </authorList>
    </citation>
    <scope>NUCLEOTIDE SEQUENCE [LARGE SCALE GENOMIC DNA]</scope>
    <source>
        <strain evidence="3 4">CLA-KB-P133</strain>
    </source>
</reference>
<dbReference type="Gene3D" id="3.40.50.720">
    <property type="entry name" value="NAD(P)-binding Rossmann-like Domain"/>
    <property type="match status" value="1"/>
</dbReference>
<comment type="similarity">
    <text evidence="1 2">Belongs to the short-chain dehydrogenases/reductases (SDR) family.</text>
</comment>
<dbReference type="EMBL" id="JALBUR010000008">
    <property type="protein sequence ID" value="MDX8419430.1"/>
    <property type="molecule type" value="Genomic_DNA"/>
</dbReference>
<evidence type="ECO:0000256" key="2">
    <source>
        <dbReference type="RuleBase" id="RU000363"/>
    </source>
</evidence>
<dbReference type="PRINTS" id="PR00080">
    <property type="entry name" value="SDRFAMILY"/>
</dbReference>
<dbReference type="InterPro" id="IPR050259">
    <property type="entry name" value="SDR"/>
</dbReference>
<evidence type="ECO:0000313" key="3">
    <source>
        <dbReference type="EMBL" id="MDX8419430.1"/>
    </source>
</evidence>
<dbReference type="InterPro" id="IPR002347">
    <property type="entry name" value="SDR_fam"/>
</dbReference>
<keyword evidence="4" id="KW-1185">Reference proteome</keyword>
<evidence type="ECO:0000256" key="1">
    <source>
        <dbReference type="ARBA" id="ARBA00006484"/>
    </source>
</evidence>
<evidence type="ECO:0000313" key="4">
    <source>
        <dbReference type="Proteomes" id="UP001286174"/>
    </source>
</evidence>
<organism evidence="3 4">
    <name type="scientific">Grylomicrobium aquisgranensis</name>
    <dbReference type="NCBI Taxonomy" id="2926318"/>
    <lineage>
        <taxon>Bacteria</taxon>
        <taxon>Bacillati</taxon>
        <taxon>Bacillota</taxon>
        <taxon>Erysipelotrichia</taxon>
        <taxon>Erysipelotrichales</taxon>
        <taxon>Erysipelotrichaceae</taxon>
        <taxon>Grylomicrobium</taxon>
    </lineage>
</organism>
<dbReference type="SUPFAM" id="SSF51735">
    <property type="entry name" value="NAD(P)-binding Rossmann-fold domains"/>
    <property type="match status" value="1"/>
</dbReference>